<protein>
    <submittedName>
        <fullName evidence="1">DUF3164 family protein</fullName>
    </submittedName>
</protein>
<keyword evidence="2" id="KW-1185">Reference proteome</keyword>
<organism evidence="1 2">
    <name type="scientific">Gluconacetobacter entanii</name>
    <dbReference type="NCBI Taxonomy" id="108528"/>
    <lineage>
        <taxon>Bacteria</taxon>
        <taxon>Pseudomonadati</taxon>
        <taxon>Pseudomonadota</taxon>
        <taxon>Alphaproteobacteria</taxon>
        <taxon>Acetobacterales</taxon>
        <taxon>Acetobacteraceae</taxon>
        <taxon>Gluconacetobacter</taxon>
    </lineage>
</organism>
<name>A0ABT3K1T5_9PROT</name>
<sequence length="215" mass="24400">MSETITPDMEIYVPSREGTVPNVSGGQTARSCVQVRCLIQHDITVRLVEGARALRDLMAEQKQRFLAEAELYVRSMMAQYNANPTGKRGGFVIVSYDDLMKVELSVTDYRAVDGAVVAAQALVSEVLNDLTEQLEPWVRELLDNAFNRDEKTGRINVDRLQSLRKVDIPHPKWPQTCEAISDSIRIAGSRSYLRFYERERRDQQFTAISLQFSAL</sequence>
<dbReference type="RefSeq" id="WP_171791425.1">
    <property type="nucleotide sequence ID" value="NZ_JABJWD010000095.1"/>
</dbReference>
<gene>
    <name evidence="1" type="ORF">NO263_02035</name>
</gene>
<proteinExistence type="predicted"/>
<dbReference type="Proteomes" id="UP001526337">
    <property type="component" value="Unassembled WGS sequence"/>
</dbReference>
<dbReference type="Pfam" id="PF11363">
    <property type="entry name" value="DUF3164"/>
    <property type="match status" value="1"/>
</dbReference>
<evidence type="ECO:0000313" key="1">
    <source>
        <dbReference type="EMBL" id="MCW4589369.1"/>
    </source>
</evidence>
<evidence type="ECO:0000313" key="2">
    <source>
        <dbReference type="Proteomes" id="UP001526337"/>
    </source>
</evidence>
<dbReference type="InterPro" id="IPR021505">
    <property type="entry name" value="Phage_B3_Orf6"/>
</dbReference>
<reference evidence="1 2" key="1">
    <citation type="submission" date="2022-07" db="EMBL/GenBank/DDBJ databases">
        <title>Genome stability of Gluconacetobacter entanii AV429.</title>
        <authorList>
            <person name="Trcek J."/>
            <person name="Cepec E."/>
        </authorList>
    </citation>
    <scope>NUCLEOTIDE SEQUENCE [LARGE SCALE GENOMIC DNA]</scope>
    <source>
        <strain evidence="1 2">AV429_2022</strain>
    </source>
</reference>
<comment type="caution">
    <text evidence="1">The sequence shown here is derived from an EMBL/GenBank/DDBJ whole genome shotgun (WGS) entry which is preliminary data.</text>
</comment>
<accession>A0ABT3K1T5</accession>
<dbReference type="EMBL" id="JANGSQ010000075">
    <property type="protein sequence ID" value="MCW4589369.1"/>
    <property type="molecule type" value="Genomic_DNA"/>
</dbReference>